<evidence type="ECO:0008006" key="3">
    <source>
        <dbReference type="Google" id="ProtNLM"/>
    </source>
</evidence>
<protein>
    <recommendedName>
        <fullName evidence="3">Outer membrane protein beta-barrel domain-containing protein</fullName>
    </recommendedName>
</protein>
<proteinExistence type="predicted"/>
<reference evidence="2" key="1">
    <citation type="submission" date="2017-01" db="EMBL/GenBank/DDBJ databases">
        <authorList>
            <person name="Varghese N."/>
            <person name="Submissions S."/>
        </authorList>
    </citation>
    <scope>NUCLEOTIDE SEQUENCE [LARGE SCALE GENOMIC DNA]</scope>
    <source>
        <strain evidence="2">DSM 46698</strain>
    </source>
</reference>
<dbReference type="AlphaFoldDB" id="A0A1N7M9U6"/>
<keyword evidence="2" id="KW-1185">Reference proteome</keyword>
<organism evidence="1 2">
    <name type="scientific">Belliella pelovolcani</name>
    <dbReference type="NCBI Taxonomy" id="529505"/>
    <lineage>
        <taxon>Bacteria</taxon>
        <taxon>Pseudomonadati</taxon>
        <taxon>Bacteroidota</taxon>
        <taxon>Cytophagia</taxon>
        <taxon>Cytophagales</taxon>
        <taxon>Cyclobacteriaceae</taxon>
        <taxon>Belliella</taxon>
    </lineage>
</organism>
<dbReference type="Proteomes" id="UP000186026">
    <property type="component" value="Unassembled WGS sequence"/>
</dbReference>
<dbReference type="EMBL" id="FTOP01000005">
    <property type="protein sequence ID" value="SIS82864.1"/>
    <property type="molecule type" value="Genomic_DNA"/>
</dbReference>
<evidence type="ECO:0000313" key="1">
    <source>
        <dbReference type="EMBL" id="SIS82864.1"/>
    </source>
</evidence>
<sequence length="189" mass="21783">MSLSKIKVLFFSIVLSVFAFVITDQAVAQRYIDPEENPPLRDRLYYGGNFAMQFGTITFIDVSPLVGAMITDKFSGGLGATYQYFDDRRFVNVGTGNRSLYGGRTFLRYNVFPNIFAYTEYEMLNFDLFNRNTNEYNREWIPGFFVGAGYFAPFGNRGGANFTFLYNLMHDNLRSPYNEPYVIRVGFVF</sequence>
<gene>
    <name evidence="1" type="ORF">SAMN05421761_105228</name>
</gene>
<dbReference type="STRING" id="529505.SAMN05421761_105228"/>
<dbReference type="RefSeq" id="WP_394333608.1">
    <property type="nucleotide sequence ID" value="NZ_FTOP01000005.1"/>
</dbReference>
<accession>A0A1N7M9U6</accession>
<evidence type="ECO:0000313" key="2">
    <source>
        <dbReference type="Proteomes" id="UP000186026"/>
    </source>
</evidence>
<name>A0A1N7M9U6_9BACT</name>